<evidence type="ECO:0000256" key="2">
    <source>
        <dbReference type="SAM" id="Phobius"/>
    </source>
</evidence>
<dbReference type="BioCyc" id="BSUB633149:G1GM8-2539-MONOMER"/>
<gene>
    <name evidence="3" type="ordered locus">Bresu_2534</name>
</gene>
<feature type="transmembrane region" description="Helical" evidence="2">
    <location>
        <begin position="109"/>
        <end position="130"/>
    </location>
</feature>
<sequence>MPPHLRQRLASLIQAYDQGLGPVEREARERQAANAPMTALQIRSVADARYPADVRGFLDTLGYQALYRDDLERALAVRAASAPAAAAPDAGAGARPDRPRRRSALAANLLRLAVLAMAVAAGGLILQFSLPKLRAEPASPGAARPTSASATPASVPPPEDSPCRQALRTDASAWCESALTGTRARGPTAAATREACGSPLAANSDTVRLALNGLLDDGVTETYGPAEARQRCAAAAMLAVPR</sequence>
<organism evidence="3 4">
    <name type="scientific">Brevundimonas subvibrioides (strain ATCC 15264 / DSM 4735 / LMG 14903 / NBRC 16000 / CB 81)</name>
    <name type="common">Caulobacter subvibrioides</name>
    <dbReference type="NCBI Taxonomy" id="633149"/>
    <lineage>
        <taxon>Bacteria</taxon>
        <taxon>Pseudomonadati</taxon>
        <taxon>Pseudomonadota</taxon>
        <taxon>Alphaproteobacteria</taxon>
        <taxon>Caulobacterales</taxon>
        <taxon>Caulobacteraceae</taxon>
        <taxon>Brevundimonas</taxon>
    </lineage>
</organism>
<dbReference type="AlphaFoldDB" id="D9QLE8"/>
<dbReference type="OrthoDB" id="9872221at2"/>
<feature type="region of interest" description="Disordered" evidence="1">
    <location>
        <begin position="136"/>
        <end position="164"/>
    </location>
</feature>
<keyword evidence="4" id="KW-1185">Reference proteome</keyword>
<accession>D9QLE8</accession>
<evidence type="ECO:0000256" key="1">
    <source>
        <dbReference type="SAM" id="MobiDB-lite"/>
    </source>
</evidence>
<keyword evidence="2" id="KW-0472">Membrane</keyword>
<feature type="compositionally biased region" description="Low complexity" evidence="1">
    <location>
        <begin position="137"/>
        <end position="153"/>
    </location>
</feature>
<evidence type="ECO:0000313" key="3">
    <source>
        <dbReference type="EMBL" id="ADL01842.1"/>
    </source>
</evidence>
<dbReference type="Proteomes" id="UP000002696">
    <property type="component" value="Chromosome"/>
</dbReference>
<keyword evidence="2" id="KW-0812">Transmembrane</keyword>
<dbReference type="KEGG" id="bsb:Bresu_2534"/>
<protein>
    <submittedName>
        <fullName evidence="3">Uncharacterized protein</fullName>
    </submittedName>
</protein>
<dbReference type="RefSeq" id="WP_013269943.1">
    <property type="nucleotide sequence ID" value="NC_014375.1"/>
</dbReference>
<dbReference type="EMBL" id="CP002102">
    <property type="protein sequence ID" value="ADL01842.1"/>
    <property type="molecule type" value="Genomic_DNA"/>
</dbReference>
<reference evidence="4" key="1">
    <citation type="journal article" date="2011" name="J. Bacteriol.">
        <title>Genome sequences of eight morphologically diverse alphaproteobacteria.</title>
        <authorList>
            <consortium name="US DOE Joint Genome Institute"/>
            <person name="Brown P.J."/>
            <person name="Kysela D.T."/>
            <person name="Buechlein A."/>
            <person name="Hemmerich C."/>
            <person name="Brun Y.V."/>
        </authorList>
    </citation>
    <scope>NUCLEOTIDE SEQUENCE [LARGE SCALE GENOMIC DNA]</scope>
    <source>
        <strain evidence="4">ATCC 15264 / DSM 4735 / LMG 14903 / NBRC 16000 / CB 81</strain>
    </source>
</reference>
<name>D9QLE8_BRESC</name>
<dbReference type="InParanoid" id="D9QLE8"/>
<evidence type="ECO:0000313" key="4">
    <source>
        <dbReference type="Proteomes" id="UP000002696"/>
    </source>
</evidence>
<dbReference type="HOGENOM" id="CLU_1145490_0_0_5"/>
<proteinExistence type="predicted"/>
<dbReference type="STRING" id="633149.Bresu_2534"/>
<keyword evidence="2" id="KW-1133">Transmembrane helix</keyword>